<keyword evidence="2" id="KW-1185">Reference proteome</keyword>
<dbReference type="InParanoid" id="E2BL56"/>
<organism evidence="2">
    <name type="scientific">Harpegnathos saltator</name>
    <name type="common">Jerdon's jumping ant</name>
    <dbReference type="NCBI Taxonomy" id="610380"/>
    <lineage>
        <taxon>Eukaryota</taxon>
        <taxon>Metazoa</taxon>
        <taxon>Ecdysozoa</taxon>
        <taxon>Arthropoda</taxon>
        <taxon>Hexapoda</taxon>
        <taxon>Insecta</taxon>
        <taxon>Pterygota</taxon>
        <taxon>Neoptera</taxon>
        <taxon>Endopterygota</taxon>
        <taxon>Hymenoptera</taxon>
        <taxon>Apocrita</taxon>
        <taxon>Aculeata</taxon>
        <taxon>Formicoidea</taxon>
        <taxon>Formicidae</taxon>
        <taxon>Ponerinae</taxon>
        <taxon>Ponerini</taxon>
        <taxon>Harpegnathos</taxon>
    </lineage>
</organism>
<protein>
    <submittedName>
        <fullName evidence="1">Putative neurobeachin-like protein</fullName>
    </submittedName>
</protein>
<sequence length="87" mass="10459">MYTRVERIYSAALLRVKGIIVSVNYDTRTLYDYHQNALFHFYVQLVGGEFDMELNFVIEDAQNIRHMLELLDHCPPNLQVSERRRRR</sequence>
<proteinExistence type="predicted"/>
<dbReference type="AlphaFoldDB" id="E2BL56"/>
<accession>E2BL56</accession>
<name>E2BL56_HARSA</name>
<evidence type="ECO:0000313" key="1">
    <source>
        <dbReference type="EMBL" id="EFN83574.1"/>
    </source>
</evidence>
<evidence type="ECO:0000313" key="2">
    <source>
        <dbReference type="Proteomes" id="UP000008237"/>
    </source>
</evidence>
<dbReference type="Proteomes" id="UP000008237">
    <property type="component" value="Unassembled WGS sequence"/>
</dbReference>
<reference evidence="1 2" key="1">
    <citation type="journal article" date="2010" name="Science">
        <title>Genomic comparison of the ants Camponotus floridanus and Harpegnathos saltator.</title>
        <authorList>
            <person name="Bonasio R."/>
            <person name="Zhang G."/>
            <person name="Ye C."/>
            <person name="Mutti N.S."/>
            <person name="Fang X."/>
            <person name="Qin N."/>
            <person name="Donahue G."/>
            <person name="Yang P."/>
            <person name="Li Q."/>
            <person name="Li C."/>
            <person name="Zhang P."/>
            <person name="Huang Z."/>
            <person name="Berger S.L."/>
            <person name="Reinberg D."/>
            <person name="Wang J."/>
            <person name="Liebig J."/>
        </authorList>
    </citation>
    <scope>NUCLEOTIDE SEQUENCE [LARGE SCALE GENOMIC DNA]</scope>
    <source>
        <strain evidence="1 2">R22 G/1</strain>
    </source>
</reference>
<gene>
    <name evidence="1" type="ORF">EAI_05323</name>
</gene>
<dbReference type="EMBL" id="GL448943">
    <property type="protein sequence ID" value="EFN83574.1"/>
    <property type="molecule type" value="Genomic_DNA"/>
</dbReference>